<keyword evidence="4" id="KW-1185">Reference proteome</keyword>
<dbReference type="RefSeq" id="WP_308785992.1">
    <property type="nucleotide sequence ID" value="NZ_JAUSWB010000001.1"/>
</dbReference>
<dbReference type="Proteomes" id="UP001241988">
    <property type="component" value="Unassembled WGS sequence"/>
</dbReference>
<gene>
    <name evidence="3" type="ORF">QOZ98_000547</name>
</gene>
<sequence length="423" mass="47626">MSEKKEVKSKIDQVKELAALEHSGIQFITGGNVEGSTNQNEFAIATNEGLFFYHYKNEKLIPLIHTLWKDVNEIKVDYLAMRTNLTLDGQNYRLTNEGKNIFNLATEKSDAKVEKVDRKWHQKILGFRSGTNWKKITAVIAYMLLFGFIGSFFIGEEEAEVVTADDNQTEVASQEAKDEKAEKAAEIKRIEKVIAEEREKEAAKEEEAAEAETVEKQATLPNYEIVEENLNDAGIYYVILSTDSRDEEEIEMLIRHSVALSSEKDIEVNAIHVSIKQLGVEVQNIANGKIALTNKGLAQTGLTEVPEVEFEFMLENIVEASESLESESSYTADNVVEAFQNEGLSLIDPRDNTDIQCGEGNMPCSQLITTEDVSIFLWPTEEEAASIGTEYHDYTAGFFTLRFNEPLSSEEEYKRVIDELVSN</sequence>
<evidence type="ECO:0000256" key="2">
    <source>
        <dbReference type="SAM" id="Phobius"/>
    </source>
</evidence>
<evidence type="ECO:0000313" key="3">
    <source>
        <dbReference type="EMBL" id="MDQ0427722.1"/>
    </source>
</evidence>
<proteinExistence type="predicted"/>
<comment type="caution">
    <text evidence="3">The sequence shown here is derived from an EMBL/GenBank/DDBJ whole genome shotgun (WGS) entry which is preliminary data.</text>
</comment>
<name>A0ABU0GQU8_9BACL</name>
<keyword evidence="1" id="KW-0175">Coiled coil</keyword>
<organism evidence="3 4">
    <name type="scientific">Planomicrobium stackebrandtii</name>
    <dbReference type="NCBI Taxonomy" id="253160"/>
    <lineage>
        <taxon>Bacteria</taxon>
        <taxon>Bacillati</taxon>
        <taxon>Bacillota</taxon>
        <taxon>Bacilli</taxon>
        <taxon>Bacillales</taxon>
        <taxon>Caryophanaceae</taxon>
        <taxon>Planomicrobium</taxon>
    </lineage>
</organism>
<evidence type="ECO:0000256" key="1">
    <source>
        <dbReference type="SAM" id="Coils"/>
    </source>
</evidence>
<feature type="coiled-coil region" evidence="1">
    <location>
        <begin position="173"/>
        <end position="217"/>
    </location>
</feature>
<accession>A0ABU0GQU8</accession>
<keyword evidence="2" id="KW-1133">Transmembrane helix</keyword>
<protein>
    <submittedName>
        <fullName evidence="3">Uncharacterized protein</fullName>
    </submittedName>
</protein>
<evidence type="ECO:0000313" key="4">
    <source>
        <dbReference type="Proteomes" id="UP001241988"/>
    </source>
</evidence>
<dbReference type="EMBL" id="JAUSWB010000001">
    <property type="protein sequence ID" value="MDQ0427722.1"/>
    <property type="molecule type" value="Genomic_DNA"/>
</dbReference>
<feature type="transmembrane region" description="Helical" evidence="2">
    <location>
        <begin position="136"/>
        <end position="155"/>
    </location>
</feature>
<keyword evidence="2" id="KW-0472">Membrane</keyword>
<keyword evidence="2" id="KW-0812">Transmembrane</keyword>
<reference evidence="3 4" key="1">
    <citation type="submission" date="2023-07" db="EMBL/GenBank/DDBJ databases">
        <title>Genomic Encyclopedia of Type Strains, Phase IV (KMG-IV): sequencing the most valuable type-strain genomes for metagenomic binning, comparative biology and taxonomic classification.</title>
        <authorList>
            <person name="Goeker M."/>
        </authorList>
    </citation>
    <scope>NUCLEOTIDE SEQUENCE [LARGE SCALE GENOMIC DNA]</scope>
    <source>
        <strain evidence="3 4">DSM 16419</strain>
    </source>
</reference>